<keyword evidence="4 9" id="KW-1133">Transmembrane helix</keyword>
<evidence type="ECO:0000256" key="7">
    <source>
        <dbReference type="ARBA" id="ARBA00023170"/>
    </source>
</evidence>
<dbReference type="GeneTree" id="ENSGT00650000093633"/>
<keyword evidence="3 9" id="KW-0812">Transmembrane</keyword>
<sequence>MGAVSPIQAALYTIMVIFGILGNGLVIGVVGESVLRDSGRGASSDIILVNMALSNLLVSLVRNVPLMLADSGLQLYLSMEWCRLFMCVWVWLRAANVWSTFFLSAFHHHTLHRLGPRQTGPRGPPGPLLLGIGLIWALNLLYSVPAYIYSKRGDKNSTEMLMMVSTTTRPLLGCMWNFPDPYRGLIYSTVSLLIHEILPIVLMSVTNVSTLYKLYGHGRRRLGGNAVEDALGARRIPAERRAAKVIMALIILFTLSWGTSIISNNNINFNGGQSADALRVVARFANSAFIALSPVVLTFGHRRMRAVVKAMLSP</sequence>
<keyword evidence="7" id="KW-0675">Receptor</keyword>
<evidence type="ECO:0000256" key="6">
    <source>
        <dbReference type="ARBA" id="ARBA00023136"/>
    </source>
</evidence>
<organism evidence="11 12">
    <name type="scientific">Paramormyrops kingsleyae</name>
    <dbReference type="NCBI Taxonomy" id="1676925"/>
    <lineage>
        <taxon>Eukaryota</taxon>
        <taxon>Metazoa</taxon>
        <taxon>Chordata</taxon>
        <taxon>Craniata</taxon>
        <taxon>Vertebrata</taxon>
        <taxon>Euteleostomi</taxon>
        <taxon>Actinopterygii</taxon>
        <taxon>Neopterygii</taxon>
        <taxon>Teleostei</taxon>
        <taxon>Osteoglossocephala</taxon>
        <taxon>Osteoglossomorpha</taxon>
        <taxon>Osteoglossiformes</taxon>
        <taxon>Mormyridae</taxon>
        <taxon>Paramormyrops</taxon>
    </lineage>
</organism>
<evidence type="ECO:0000256" key="2">
    <source>
        <dbReference type="ARBA" id="ARBA00022606"/>
    </source>
</evidence>
<dbReference type="Proteomes" id="UP000261540">
    <property type="component" value="Unplaced"/>
</dbReference>
<dbReference type="PRINTS" id="PR00237">
    <property type="entry name" value="GPCRRHODOPSN"/>
</dbReference>
<dbReference type="Gene3D" id="1.20.1070.10">
    <property type="entry name" value="Rhodopsin 7-helix transmembrane proteins"/>
    <property type="match status" value="1"/>
</dbReference>
<dbReference type="InterPro" id="IPR017452">
    <property type="entry name" value="GPCR_Rhodpsn_7TM"/>
</dbReference>
<dbReference type="RefSeq" id="XP_072571154.1">
    <property type="nucleotide sequence ID" value="XM_072715053.1"/>
</dbReference>
<dbReference type="PROSITE" id="PS50262">
    <property type="entry name" value="G_PROTEIN_RECEP_F1_2"/>
    <property type="match status" value="1"/>
</dbReference>
<name>A0A3B3RAE0_9TELE</name>
<evidence type="ECO:0000313" key="11">
    <source>
        <dbReference type="Ensembl" id="ENSPKIP00000015343.1"/>
    </source>
</evidence>
<feature type="transmembrane region" description="Helical" evidence="9">
    <location>
        <begin position="242"/>
        <end position="260"/>
    </location>
</feature>
<evidence type="ECO:0000313" key="12">
    <source>
        <dbReference type="Proteomes" id="UP000261540"/>
    </source>
</evidence>
<dbReference type="CDD" id="cd00637">
    <property type="entry name" value="7tm_classA_rhodopsin-like"/>
    <property type="match status" value="1"/>
</dbReference>
<protein>
    <submittedName>
        <fullName evidence="11">Olfactory receptor class A related 3, tandem duplicate 2</fullName>
    </submittedName>
</protein>
<keyword evidence="5" id="KW-0297">G-protein coupled receptor</keyword>
<dbReference type="PANTHER" id="PTHR11394">
    <property type="entry name" value="TASTE RECEPTOR TYPE 2"/>
    <property type="match status" value="1"/>
</dbReference>
<keyword evidence="6 9" id="KW-0472">Membrane</keyword>
<feature type="transmembrane region" description="Helical" evidence="9">
    <location>
        <begin position="42"/>
        <end position="61"/>
    </location>
</feature>
<accession>A0A3B3RAE0</accession>
<evidence type="ECO:0000256" key="8">
    <source>
        <dbReference type="ARBA" id="ARBA00023224"/>
    </source>
</evidence>
<reference evidence="11" key="1">
    <citation type="submission" date="2025-08" db="UniProtKB">
        <authorList>
            <consortium name="Ensembl"/>
        </authorList>
    </citation>
    <scope>IDENTIFICATION</scope>
</reference>
<dbReference type="SUPFAM" id="SSF81321">
    <property type="entry name" value="Family A G protein-coupled receptor-like"/>
    <property type="match status" value="1"/>
</dbReference>
<evidence type="ECO:0000256" key="5">
    <source>
        <dbReference type="ARBA" id="ARBA00023040"/>
    </source>
</evidence>
<evidence type="ECO:0000259" key="10">
    <source>
        <dbReference type="PROSITE" id="PS50262"/>
    </source>
</evidence>
<feature type="transmembrane region" description="Helical" evidence="9">
    <location>
        <begin position="126"/>
        <end position="148"/>
    </location>
</feature>
<evidence type="ECO:0000256" key="1">
    <source>
        <dbReference type="ARBA" id="ARBA00004141"/>
    </source>
</evidence>
<keyword evidence="8" id="KW-0807">Transducer</keyword>
<evidence type="ECO:0000256" key="9">
    <source>
        <dbReference type="SAM" id="Phobius"/>
    </source>
</evidence>
<feature type="transmembrane region" description="Helical" evidence="9">
    <location>
        <begin position="9"/>
        <end position="30"/>
    </location>
</feature>
<dbReference type="InterPro" id="IPR000276">
    <property type="entry name" value="GPCR_Rhodpsn"/>
</dbReference>
<dbReference type="PANTHER" id="PTHR11394:SF137">
    <property type="entry name" value="C-X-C CHEMOKINE RECEPTOR TYPE 3 ISOFORM X1-RELATED"/>
    <property type="match status" value="1"/>
</dbReference>
<reference evidence="11" key="2">
    <citation type="submission" date="2025-09" db="UniProtKB">
        <authorList>
            <consortium name="Ensembl"/>
        </authorList>
    </citation>
    <scope>IDENTIFICATION</scope>
</reference>
<dbReference type="GO" id="GO:0016020">
    <property type="term" value="C:membrane"/>
    <property type="evidence" value="ECO:0007669"/>
    <property type="project" value="UniProtKB-SubCell"/>
</dbReference>
<dbReference type="Ensembl" id="ENSPKIT00000039807.1">
    <property type="protein sequence ID" value="ENSPKIP00000015343.1"/>
    <property type="gene ID" value="ENSPKIG00000002103.1"/>
</dbReference>
<dbReference type="AlphaFoldDB" id="A0A3B3RAE0"/>
<keyword evidence="12" id="KW-1185">Reference proteome</keyword>
<feature type="domain" description="G-protein coupled receptors family 1 profile" evidence="10">
    <location>
        <begin position="22"/>
        <end position="297"/>
    </location>
</feature>
<evidence type="ECO:0000256" key="3">
    <source>
        <dbReference type="ARBA" id="ARBA00022692"/>
    </source>
</evidence>
<dbReference type="GeneID" id="111853480"/>
<dbReference type="GO" id="GO:0004930">
    <property type="term" value="F:G protein-coupled receptor activity"/>
    <property type="evidence" value="ECO:0007669"/>
    <property type="project" value="UniProtKB-KW"/>
</dbReference>
<proteinExistence type="predicted"/>
<feature type="transmembrane region" description="Helical" evidence="9">
    <location>
        <begin position="81"/>
        <end position="106"/>
    </location>
</feature>
<feature type="transmembrane region" description="Helical" evidence="9">
    <location>
        <begin position="280"/>
        <end position="299"/>
    </location>
</feature>
<comment type="subcellular location">
    <subcellularLocation>
        <location evidence="1">Membrane</location>
        <topology evidence="1">Multi-pass membrane protein</topology>
    </subcellularLocation>
</comment>
<evidence type="ECO:0000256" key="4">
    <source>
        <dbReference type="ARBA" id="ARBA00022989"/>
    </source>
</evidence>
<dbReference type="Pfam" id="PF00001">
    <property type="entry name" value="7tm_1"/>
    <property type="match status" value="1"/>
</dbReference>
<keyword evidence="2" id="KW-0716">Sensory transduction</keyword>